<feature type="region of interest" description="Disordered" evidence="1">
    <location>
        <begin position="181"/>
        <end position="216"/>
    </location>
</feature>
<comment type="caution">
    <text evidence="2">The sequence shown here is derived from an EMBL/GenBank/DDBJ whole genome shotgun (WGS) entry which is preliminary data.</text>
</comment>
<gene>
    <name evidence="2" type="ORF">SAY87_003307</name>
</gene>
<dbReference type="Proteomes" id="UP001345219">
    <property type="component" value="Chromosome 3"/>
</dbReference>
<accession>A0AAN7QHI3</accession>
<evidence type="ECO:0000256" key="1">
    <source>
        <dbReference type="SAM" id="MobiDB-lite"/>
    </source>
</evidence>
<keyword evidence="3" id="KW-1185">Reference proteome</keyword>
<organism evidence="2 3">
    <name type="scientific">Trapa incisa</name>
    <dbReference type="NCBI Taxonomy" id="236973"/>
    <lineage>
        <taxon>Eukaryota</taxon>
        <taxon>Viridiplantae</taxon>
        <taxon>Streptophyta</taxon>
        <taxon>Embryophyta</taxon>
        <taxon>Tracheophyta</taxon>
        <taxon>Spermatophyta</taxon>
        <taxon>Magnoliopsida</taxon>
        <taxon>eudicotyledons</taxon>
        <taxon>Gunneridae</taxon>
        <taxon>Pentapetalae</taxon>
        <taxon>rosids</taxon>
        <taxon>malvids</taxon>
        <taxon>Myrtales</taxon>
        <taxon>Lythraceae</taxon>
        <taxon>Trapa</taxon>
    </lineage>
</organism>
<dbReference type="PANTHER" id="PTHR33544:SF15">
    <property type="entry name" value="OS06G0256800 PROTEIN"/>
    <property type="match status" value="1"/>
</dbReference>
<feature type="compositionally biased region" description="Basic residues" evidence="1">
    <location>
        <begin position="203"/>
        <end position="213"/>
    </location>
</feature>
<dbReference type="PANTHER" id="PTHR33544">
    <property type="entry name" value="DUF4005 DOMAIN-CONTAINING PROTEIN-RELATED"/>
    <property type="match status" value="1"/>
</dbReference>
<evidence type="ECO:0000313" key="3">
    <source>
        <dbReference type="Proteomes" id="UP001345219"/>
    </source>
</evidence>
<proteinExistence type="predicted"/>
<evidence type="ECO:0000313" key="2">
    <source>
        <dbReference type="EMBL" id="KAK4768166.1"/>
    </source>
</evidence>
<reference evidence="2 3" key="1">
    <citation type="journal article" date="2023" name="Hortic Res">
        <title>Pangenome of water caltrop reveals structural variations and asymmetric subgenome divergence after allopolyploidization.</title>
        <authorList>
            <person name="Zhang X."/>
            <person name="Chen Y."/>
            <person name="Wang L."/>
            <person name="Yuan Y."/>
            <person name="Fang M."/>
            <person name="Shi L."/>
            <person name="Lu R."/>
            <person name="Comes H.P."/>
            <person name="Ma Y."/>
            <person name="Chen Y."/>
            <person name="Huang G."/>
            <person name="Zhou Y."/>
            <person name="Zheng Z."/>
            <person name="Qiu Y."/>
        </authorList>
    </citation>
    <scope>NUCLEOTIDE SEQUENCE [LARGE SCALE GENOMIC DNA]</scope>
    <source>
        <tissue evidence="2">Roots</tissue>
    </source>
</reference>
<dbReference type="AlphaFoldDB" id="A0AAN7QHI3"/>
<dbReference type="InterPro" id="IPR040344">
    <property type="entry name" value="At3g17950-like"/>
</dbReference>
<protein>
    <submittedName>
        <fullName evidence="2">Uncharacterized protein</fullName>
    </submittedName>
</protein>
<sequence length="322" mass="34862">MSVHRTYVSAMLWKDGCGQVGYELLELEMEKGKLLRDEDGDKIVKSYLGHQLDLGLVVNASAAGRHPPSGDAKWWSVADYRQKERIGPLELDRSFLDGRKVTIRLCPCAFCSLSSSTNTSSEFTFSFSKVALSINMFCKHCIVIGVVNADVDQSTGSFFHDRSTSLGFLMGVSLPAITFRAESQQRDPNPQAVAPGGSGTSRKSQKKKMKKKAPLPSAAAVVAERRRWWRLCRDDDARTASLGEFLEIERRFGDGAFFDGSPAAELQGSVPVHPGNGRVLFADGRVLPPQAQPGDADEGTPDSAALCRFPVSLTGICSGGTG</sequence>
<name>A0AAN7QHI3_9MYRT</name>
<dbReference type="EMBL" id="JAXIOK010000006">
    <property type="protein sequence ID" value="KAK4768166.1"/>
    <property type="molecule type" value="Genomic_DNA"/>
</dbReference>